<evidence type="ECO:0000313" key="1">
    <source>
        <dbReference type="EMBL" id="KAK8512414.1"/>
    </source>
</evidence>
<accession>A0ABR2BZ65</accession>
<gene>
    <name evidence="1" type="ORF">V6N12_074993</name>
</gene>
<name>A0ABR2BZ65_9ROSI</name>
<dbReference type="PANTHER" id="PTHR35718:SF1">
    <property type="entry name" value="EXPRESSED PROTEIN"/>
    <property type="match status" value="1"/>
</dbReference>
<keyword evidence="2" id="KW-1185">Reference proteome</keyword>
<comment type="caution">
    <text evidence="1">The sequence shown here is derived from an EMBL/GenBank/DDBJ whole genome shotgun (WGS) entry which is preliminary data.</text>
</comment>
<proteinExistence type="predicted"/>
<dbReference type="PANTHER" id="PTHR35718">
    <property type="entry name" value="EXPRESSED PROTEIN"/>
    <property type="match status" value="1"/>
</dbReference>
<organism evidence="1 2">
    <name type="scientific">Hibiscus sabdariffa</name>
    <name type="common">roselle</name>
    <dbReference type="NCBI Taxonomy" id="183260"/>
    <lineage>
        <taxon>Eukaryota</taxon>
        <taxon>Viridiplantae</taxon>
        <taxon>Streptophyta</taxon>
        <taxon>Embryophyta</taxon>
        <taxon>Tracheophyta</taxon>
        <taxon>Spermatophyta</taxon>
        <taxon>Magnoliopsida</taxon>
        <taxon>eudicotyledons</taxon>
        <taxon>Gunneridae</taxon>
        <taxon>Pentapetalae</taxon>
        <taxon>rosids</taxon>
        <taxon>malvids</taxon>
        <taxon>Malvales</taxon>
        <taxon>Malvaceae</taxon>
        <taxon>Malvoideae</taxon>
        <taxon>Hibiscus</taxon>
    </lineage>
</organism>
<evidence type="ECO:0000313" key="2">
    <source>
        <dbReference type="Proteomes" id="UP001472677"/>
    </source>
</evidence>
<sequence length="98" mass="10604">MLSECVVDNFKRKTSECVETPGAASTYSPFPSAAQMDSTKAFESKVSTEKESRHQLKACGIASLVSSLAFVVLLAMGVYFVLNICRSNANRANYIQSA</sequence>
<reference evidence="1 2" key="1">
    <citation type="journal article" date="2024" name="G3 (Bethesda)">
        <title>Genome assembly of Hibiscus sabdariffa L. provides insights into metabolisms of medicinal natural products.</title>
        <authorList>
            <person name="Kim T."/>
        </authorList>
    </citation>
    <scope>NUCLEOTIDE SEQUENCE [LARGE SCALE GENOMIC DNA]</scope>
    <source>
        <strain evidence="1">TK-2024</strain>
        <tissue evidence="1">Old leaves</tissue>
    </source>
</reference>
<dbReference type="EMBL" id="JBBPBM010000072">
    <property type="protein sequence ID" value="KAK8512414.1"/>
    <property type="molecule type" value="Genomic_DNA"/>
</dbReference>
<protein>
    <submittedName>
        <fullName evidence="1">Uncharacterized protein</fullName>
    </submittedName>
</protein>
<dbReference type="Proteomes" id="UP001472677">
    <property type="component" value="Unassembled WGS sequence"/>
</dbReference>